<evidence type="ECO:0000256" key="2">
    <source>
        <dbReference type="ARBA" id="ARBA00022475"/>
    </source>
</evidence>
<name>A0A9D2DF35_9BACT</name>
<comment type="caution">
    <text evidence="8">The sequence shown here is derived from an EMBL/GenBank/DDBJ whole genome shotgun (WGS) entry which is preliminary data.</text>
</comment>
<keyword evidence="4" id="KW-0808">Transferase</keyword>
<evidence type="ECO:0000256" key="3">
    <source>
        <dbReference type="ARBA" id="ARBA00022519"/>
    </source>
</evidence>
<keyword evidence="6 8" id="KW-0012">Acyltransferase</keyword>
<feature type="transmembrane region" description="Helical" evidence="7">
    <location>
        <begin position="20"/>
        <end position="52"/>
    </location>
</feature>
<dbReference type="InterPro" id="IPR004960">
    <property type="entry name" value="LipA_acyltrans"/>
</dbReference>
<evidence type="ECO:0000256" key="1">
    <source>
        <dbReference type="ARBA" id="ARBA00004533"/>
    </source>
</evidence>
<keyword evidence="5 7" id="KW-0472">Membrane</keyword>
<dbReference type="GO" id="GO:0009247">
    <property type="term" value="P:glycolipid biosynthetic process"/>
    <property type="evidence" value="ECO:0007669"/>
    <property type="project" value="UniProtKB-ARBA"/>
</dbReference>
<evidence type="ECO:0000313" key="9">
    <source>
        <dbReference type="Proteomes" id="UP000824014"/>
    </source>
</evidence>
<dbReference type="EMBL" id="DXCC01000029">
    <property type="protein sequence ID" value="HIZ15758.1"/>
    <property type="molecule type" value="Genomic_DNA"/>
</dbReference>
<dbReference type="Pfam" id="PF03279">
    <property type="entry name" value="Lip_A_acyltrans"/>
    <property type="match status" value="1"/>
</dbReference>
<proteinExistence type="predicted"/>
<dbReference type="GO" id="GO:0005886">
    <property type="term" value="C:plasma membrane"/>
    <property type="evidence" value="ECO:0007669"/>
    <property type="project" value="UniProtKB-SubCell"/>
</dbReference>
<keyword evidence="3" id="KW-0997">Cell inner membrane</keyword>
<reference evidence="8" key="1">
    <citation type="journal article" date="2021" name="PeerJ">
        <title>Extensive microbial diversity within the chicken gut microbiome revealed by metagenomics and culture.</title>
        <authorList>
            <person name="Gilroy R."/>
            <person name="Ravi A."/>
            <person name="Getino M."/>
            <person name="Pursley I."/>
            <person name="Horton D.L."/>
            <person name="Alikhan N.F."/>
            <person name="Baker D."/>
            <person name="Gharbi K."/>
            <person name="Hall N."/>
            <person name="Watson M."/>
            <person name="Adriaenssens E.M."/>
            <person name="Foster-Nyarko E."/>
            <person name="Jarju S."/>
            <person name="Secka A."/>
            <person name="Antonio M."/>
            <person name="Oren A."/>
            <person name="Chaudhuri R.R."/>
            <person name="La Ragione R."/>
            <person name="Hildebrand F."/>
            <person name="Pallen M.J."/>
        </authorList>
    </citation>
    <scope>NUCLEOTIDE SEQUENCE</scope>
    <source>
        <strain evidence="8">ChiHjej11B10-19426</strain>
    </source>
</reference>
<evidence type="ECO:0000313" key="8">
    <source>
        <dbReference type="EMBL" id="HIZ15758.1"/>
    </source>
</evidence>
<dbReference type="CDD" id="cd07984">
    <property type="entry name" value="LPLAT_LABLAT-like"/>
    <property type="match status" value="1"/>
</dbReference>
<keyword evidence="7" id="KW-1133">Transmembrane helix</keyword>
<organism evidence="8 9">
    <name type="scientific">Candidatus Tidjanibacter faecipullorum</name>
    <dbReference type="NCBI Taxonomy" id="2838766"/>
    <lineage>
        <taxon>Bacteria</taxon>
        <taxon>Pseudomonadati</taxon>
        <taxon>Bacteroidota</taxon>
        <taxon>Bacteroidia</taxon>
        <taxon>Bacteroidales</taxon>
        <taxon>Rikenellaceae</taxon>
        <taxon>Tidjanibacter</taxon>
    </lineage>
</organism>
<evidence type="ECO:0000256" key="5">
    <source>
        <dbReference type="ARBA" id="ARBA00023136"/>
    </source>
</evidence>
<accession>A0A9D2DF35</accession>
<sequence>MSSSPNKSEHSRWQSFRFGALYGFFGAIGLLPWWILYYPLAELIYVLLYYVVRYRVRVTRSNLTQAFPEKSRSELRRLERKYYRQLAEVFVDTIDLTSISPRALRRRMVFRDEAAHRQLTEGKDWISAMAHYGSWEYVMSYALGDTPDRETVGVYKPLSDKTMDRVYRRMRSRVGMIPVPKAVFLRHIIESRRRGVHMTIGMIADQAPPRMQTHYWIDFLGRPTAFYDGMEAIAVRFGIPVYFMHVAKTRRAHYEAWFECIYDGSEPVAPHEITRRYAARLEEMIRRRPELWVWSHKRWKYLPTREQLEQQKAAETCPEHS</sequence>
<dbReference type="Proteomes" id="UP000824014">
    <property type="component" value="Unassembled WGS sequence"/>
</dbReference>
<protein>
    <submittedName>
        <fullName evidence="8">Lysophospholipid acyltransferase family protein</fullName>
    </submittedName>
</protein>
<comment type="subcellular location">
    <subcellularLocation>
        <location evidence="1">Cell inner membrane</location>
    </subcellularLocation>
</comment>
<dbReference type="PANTHER" id="PTHR30606">
    <property type="entry name" value="LIPID A BIOSYNTHESIS LAUROYL ACYLTRANSFERASE"/>
    <property type="match status" value="1"/>
</dbReference>
<evidence type="ECO:0000256" key="6">
    <source>
        <dbReference type="ARBA" id="ARBA00023315"/>
    </source>
</evidence>
<keyword evidence="2" id="KW-1003">Cell membrane</keyword>
<reference evidence="8" key="2">
    <citation type="submission" date="2021-04" db="EMBL/GenBank/DDBJ databases">
        <authorList>
            <person name="Gilroy R."/>
        </authorList>
    </citation>
    <scope>NUCLEOTIDE SEQUENCE</scope>
    <source>
        <strain evidence="8">ChiHjej11B10-19426</strain>
    </source>
</reference>
<dbReference type="AlphaFoldDB" id="A0A9D2DF35"/>
<evidence type="ECO:0000256" key="7">
    <source>
        <dbReference type="SAM" id="Phobius"/>
    </source>
</evidence>
<dbReference type="GO" id="GO:0016746">
    <property type="term" value="F:acyltransferase activity"/>
    <property type="evidence" value="ECO:0007669"/>
    <property type="project" value="UniProtKB-KW"/>
</dbReference>
<dbReference type="PANTHER" id="PTHR30606:SF10">
    <property type="entry name" value="PHOSPHATIDYLINOSITOL MANNOSIDE ACYLTRANSFERASE"/>
    <property type="match status" value="1"/>
</dbReference>
<evidence type="ECO:0000256" key="4">
    <source>
        <dbReference type="ARBA" id="ARBA00022679"/>
    </source>
</evidence>
<keyword evidence="7" id="KW-0812">Transmembrane</keyword>
<gene>
    <name evidence="8" type="ORF">H9816_07620</name>
</gene>